<dbReference type="Gene3D" id="2.60.40.10">
    <property type="entry name" value="Immunoglobulins"/>
    <property type="match status" value="1"/>
</dbReference>
<name>A0A0D0IV04_9BACT</name>
<feature type="domain" description="Glycosyl hydrolase-like 10" evidence="3">
    <location>
        <begin position="217"/>
        <end position="299"/>
    </location>
</feature>
<evidence type="ECO:0000313" key="4">
    <source>
        <dbReference type="EMBL" id="KIP63089.1"/>
    </source>
</evidence>
<feature type="signal peptide" evidence="2">
    <location>
        <begin position="1"/>
        <end position="20"/>
    </location>
</feature>
<dbReference type="STRING" id="1602171.ST44_04985"/>
<evidence type="ECO:0000313" key="5">
    <source>
        <dbReference type="Proteomes" id="UP000032046"/>
    </source>
</evidence>
<dbReference type="InterPro" id="IPR003790">
    <property type="entry name" value="GHL10"/>
</dbReference>
<sequence length="563" mass="64078">MRRLLTTIPLTLFICTMAMAQIFHTDSYSSIPPKREVRAVWMTTIGGLDWPKTYAHTPRTIVKQKQELTALLDQLKKANINTILLQTRIRGTVIYPSAYEPWDGCVSGNPGMSPGYDPLAFAIEECHKRGMEIHAWVVTIPVGRPSGTGYKALKKKHPELLMKVGDEMFMRPEKAATATYIANICREIAKNYDIDGIHLDYIRYPENLKLNISRQQARANISNIVKSIHDAVKAEKPWLKMSCSPIGKRNDLNRYRSRGWNAEEKGCQDVEKWMKEGWMDQIYPMMYFRGDNFFPFAADWKERSHGKTVSAGLGIYFMSPREANWPIDDITREMNVCRQMGIGTAMFRNKFFTDNTKGIFDFTANEMYSYPALVPEMTWYEHKAPEAPTDLRISKGNGVDHISWNRQPADGDNIYYNVYGSDVAPVDITDSRNIIAMRVKNPGVTVPESNVFRHYAVTAMDRYGKESAALQSDCDLSAEEGLQHAMLIRNDGNRLALPSKPSTLDAQYVIFETATGVVLTTKAYNKEISVKDIPDGMYIVRSLSKKGKTHRICWAFIKRLTLE</sequence>
<dbReference type="PANTHER" id="PTHR43405">
    <property type="entry name" value="GLYCOSYL HYDROLASE DIGH"/>
    <property type="match status" value="1"/>
</dbReference>
<dbReference type="InterPro" id="IPR017853">
    <property type="entry name" value="GH"/>
</dbReference>
<evidence type="ECO:0000256" key="1">
    <source>
        <dbReference type="ARBA" id="ARBA00022729"/>
    </source>
</evidence>
<feature type="domain" description="Glycosyl hydrolase-like 10" evidence="3">
    <location>
        <begin position="36"/>
        <end position="206"/>
    </location>
</feature>
<dbReference type="InterPro" id="IPR052177">
    <property type="entry name" value="Divisome_Glycosyl_Hydrolase"/>
</dbReference>
<dbReference type="Proteomes" id="UP000032046">
    <property type="component" value="Unassembled WGS sequence"/>
</dbReference>
<dbReference type="RefSeq" id="WP_042518625.1">
    <property type="nucleotide sequence ID" value="NZ_JXQK01000048.1"/>
</dbReference>
<comment type="caution">
    <text evidence="4">The sequence shown here is derived from an EMBL/GenBank/DDBJ whole genome shotgun (WGS) entry which is preliminary data.</text>
</comment>
<dbReference type="Pfam" id="PF02638">
    <property type="entry name" value="GHL10"/>
    <property type="match status" value="2"/>
</dbReference>
<dbReference type="EMBL" id="JXQK01000048">
    <property type="protein sequence ID" value="KIP63089.1"/>
    <property type="molecule type" value="Genomic_DNA"/>
</dbReference>
<keyword evidence="1 2" id="KW-0732">Signal</keyword>
<proteinExistence type="predicted"/>
<organism evidence="4 5">
    <name type="scientific">Prevotella pectinovora</name>
    <dbReference type="NCBI Taxonomy" id="1602169"/>
    <lineage>
        <taxon>Bacteria</taxon>
        <taxon>Pseudomonadati</taxon>
        <taxon>Bacteroidota</taxon>
        <taxon>Bacteroidia</taxon>
        <taxon>Bacteroidales</taxon>
        <taxon>Prevotellaceae</taxon>
        <taxon>Prevotella</taxon>
    </lineage>
</organism>
<dbReference type="PANTHER" id="PTHR43405:SF1">
    <property type="entry name" value="GLYCOSYL HYDROLASE DIGH"/>
    <property type="match status" value="1"/>
</dbReference>
<dbReference type="SUPFAM" id="SSF51445">
    <property type="entry name" value="(Trans)glycosidases"/>
    <property type="match status" value="1"/>
</dbReference>
<dbReference type="InterPro" id="IPR013783">
    <property type="entry name" value="Ig-like_fold"/>
</dbReference>
<protein>
    <recommendedName>
        <fullName evidence="3">Glycosyl hydrolase-like 10 domain-containing protein</fullName>
    </recommendedName>
</protein>
<accession>A0A0D0IV04</accession>
<dbReference type="AlphaFoldDB" id="A0A0D0IV04"/>
<keyword evidence="5" id="KW-1185">Reference proteome</keyword>
<gene>
    <name evidence="4" type="ORF">ST44_04985</name>
</gene>
<evidence type="ECO:0000259" key="3">
    <source>
        <dbReference type="Pfam" id="PF02638"/>
    </source>
</evidence>
<feature type="chain" id="PRO_5002212521" description="Glycosyl hydrolase-like 10 domain-containing protein" evidence="2">
    <location>
        <begin position="21"/>
        <end position="563"/>
    </location>
</feature>
<reference evidence="4 5" key="1">
    <citation type="submission" date="2015-01" db="EMBL/GenBank/DDBJ databases">
        <title>Comparative genomics of non-oral Prevotella species.</title>
        <authorList>
            <person name="Accetto T."/>
            <person name="Nograsek B."/>
            <person name="Avgustin G."/>
        </authorList>
    </citation>
    <scope>NUCLEOTIDE SEQUENCE [LARGE SCALE GENOMIC DNA]</scope>
    <source>
        <strain evidence="4 5">P5-119</strain>
    </source>
</reference>
<dbReference type="Gene3D" id="3.20.20.80">
    <property type="entry name" value="Glycosidases"/>
    <property type="match status" value="2"/>
</dbReference>
<evidence type="ECO:0000256" key="2">
    <source>
        <dbReference type="SAM" id="SignalP"/>
    </source>
</evidence>